<dbReference type="GO" id="GO:0007018">
    <property type="term" value="P:microtubule-based movement"/>
    <property type="evidence" value="ECO:0007669"/>
    <property type="project" value="TreeGrafter"/>
</dbReference>
<dbReference type="Pfam" id="PF03645">
    <property type="entry name" value="Tctex-1"/>
    <property type="match status" value="1"/>
</dbReference>
<dbReference type="Gene3D" id="3.30.1140.40">
    <property type="entry name" value="Tctex-1"/>
    <property type="match status" value="1"/>
</dbReference>
<evidence type="ECO:0008006" key="3">
    <source>
        <dbReference type="Google" id="ProtNLM"/>
    </source>
</evidence>
<dbReference type="AlphaFoldDB" id="A0AAW2ICS7"/>
<reference evidence="2" key="1">
    <citation type="journal article" date="2024" name="Gigascience">
        <title>Chromosome-level genome of the poultry shaft louse Menopon gallinae provides insight into the host-switching and adaptive evolution of parasitic lice.</title>
        <authorList>
            <person name="Xu Y."/>
            <person name="Ma L."/>
            <person name="Liu S."/>
            <person name="Liang Y."/>
            <person name="Liu Q."/>
            <person name="He Z."/>
            <person name="Tian L."/>
            <person name="Duan Y."/>
            <person name="Cai W."/>
            <person name="Li H."/>
            <person name="Song F."/>
        </authorList>
    </citation>
    <scope>NUCLEOTIDE SEQUENCE</scope>
    <source>
        <strain evidence="2">Cailab_2023a</strain>
    </source>
</reference>
<name>A0AAW2ICS7_9NEOP</name>
<comment type="caution">
    <text evidence="2">The sequence shown here is derived from an EMBL/GenBank/DDBJ whole genome shotgun (WGS) entry which is preliminary data.</text>
</comment>
<dbReference type="PANTHER" id="PTHR21255:SF4">
    <property type="entry name" value="DYNEIN LIGHT CHAIN TCTEX-TYPE"/>
    <property type="match status" value="1"/>
</dbReference>
<dbReference type="PANTHER" id="PTHR21255">
    <property type="entry name" value="T-COMPLEX-ASSOCIATED-TESTIS-EXPRESSED 1/ DYNEIN LIGHT CHAIN"/>
    <property type="match status" value="1"/>
</dbReference>
<dbReference type="InterPro" id="IPR005334">
    <property type="entry name" value="Tctex-1-like"/>
</dbReference>
<dbReference type="GO" id="GO:0005737">
    <property type="term" value="C:cytoplasm"/>
    <property type="evidence" value="ECO:0007669"/>
    <property type="project" value="TreeGrafter"/>
</dbReference>
<gene>
    <name evidence="2" type="ORF">PYX00_001053</name>
</gene>
<dbReference type="GO" id="GO:0005868">
    <property type="term" value="C:cytoplasmic dynein complex"/>
    <property type="evidence" value="ECO:0007669"/>
    <property type="project" value="TreeGrafter"/>
</dbReference>
<evidence type="ECO:0000256" key="1">
    <source>
        <dbReference type="ARBA" id="ARBA00005361"/>
    </source>
</evidence>
<evidence type="ECO:0000313" key="2">
    <source>
        <dbReference type="EMBL" id="KAL0279513.1"/>
    </source>
</evidence>
<protein>
    <recommendedName>
        <fullName evidence="3">Dynein light chain Tctex-type 1</fullName>
    </recommendedName>
</protein>
<dbReference type="CDD" id="cd21455">
    <property type="entry name" value="DLC-like_DYNLT1_DYNLT3"/>
    <property type="match status" value="1"/>
</dbReference>
<sequence length="118" mass="13633">MSQTIQEATLREDEQEFLPEEVSEMATSIIEKVLGENTYSEFRVSHWTTTIIERILTELAKLKRPFKYVVMCSLQQKVGAGLMVSSCSYWEPSVDGYCAVKWSNDYIFCYVHVYGVQI</sequence>
<organism evidence="2">
    <name type="scientific">Menopon gallinae</name>
    <name type="common">poultry shaft louse</name>
    <dbReference type="NCBI Taxonomy" id="328185"/>
    <lineage>
        <taxon>Eukaryota</taxon>
        <taxon>Metazoa</taxon>
        <taxon>Ecdysozoa</taxon>
        <taxon>Arthropoda</taxon>
        <taxon>Hexapoda</taxon>
        <taxon>Insecta</taxon>
        <taxon>Pterygota</taxon>
        <taxon>Neoptera</taxon>
        <taxon>Paraneoptera</taxon>
        <taxon>Psocodea</taxon>
        <taxon>Troctomorpha</taxon>
        <taxon>Phthiraptera</taxon>
        <taxon>Amblycera</taxon>
        <taxon>Menoponidae</taxon>
        <taxon>Menopon</taxon>
    </lineage>
</organism>
<dbReference type="GO" id="GO:0045505">
    <property type="term" value="F:dynein intermediate chain binding"/>
    <property type="evidence" value="ECO:0007669"/>
    <property type="project" value="TreeGrafter"/>
</dbReference>
<comment type="similarity">
    <text evidence="1">Belongs to the dynein light chain Tctex-type family.</text>
</comment>
<proteinExistence type="inferred from homology"/>
<dbReference type="InterPro" id="IPR038586">
    <property type="entry name" value="Tctex-1-like_sf"/>
</dbReference>
<dbReference type="EMBL" id="JARGDH010000001">
    <property type="protein sequence ID" value="KAL0279513.1"/>
    <property type="molecule type" value="Genomic_DNA"/>
</dbReference>
<accession>A0AAW2ICS7</accession>